<dbReference type="InterPro" id="IPR052517">
    <property type="entry name" value="GlcG_carb_metab_protein"/>
</dbReference>
<dbReference type="AlphaFoldDB" id="A0A5B8UY98"/>
<dbReference type="KEGG" id="mgin:FRZ54_16215"/>
<evidence type="ECO:0000256" key="1">
    <source>
        <dbReference type="SAM" id="SignalP"/>
    </source>
</evidence>
<keyword evidence="3" id="KW-1185">Reference proteome</keyword>
<feature type="signal peptide" evidence="1">
    <location>
        <begin position="1"/>
        <end position="20"/>
    </location>
</feature>
<dbReference type="InterPro" id="IPR005624">
    <property type="entry name" value="PduO/GlcC-like"/>
</dbReference>
<dbReference type="RefSeq" id="WP_147032627.1">
    <property type="nucleotide sequence ID" value="NZ_CP042436.1"/>
</dbReference>
<keyword evidence="1" id="KW-0732">Signal</keyword>
<evidence type="ECO:0000313" key="2">
    <source>
        <dbReference type="EMBL" id="QEC64054.1"/>
    </source>
</evidence>
<dbReference type="Proteomes" id="UP000321479">
    <property type="component" value="Chromosome"/>
</dbReference>
<dbReference type="Pfam" id="PF03928">
    <property type="entry name" value="HbpS-like"/>
    <property type="match status" value="1"/>
</dbReference>
<evidence type="ECO:0000313" key="3">
    <source>
        <dbReference type="Proteomes" id="UP000321479"/>
    </source>
</evidence>
<gene>
    <name evidence="2" type="ORF">FRZ54_16215</name>
</gene>
<accession>A0A5B8UY98</accession>
<organism evidence="2 3">
    <name type="scientific">Mucilaginibacter ginsenosidivorans</name>
    <dbReference type="NCBI Taxonomy" id="398053"/>
    <lineage>
        <taxon>Bacteria</taxon>
        <taxon>Pseudomonadati</taxon>
        <taxon>Bacteroidota</taxon>
        <taxon>Sphingobacteriia</taxon>
        <taxon>Sphingobacteriales</taxon>
        <taxon>Sphingobacteriaceae</taxon>
        <taxon>Mucilaginibacter</taxon>
    </lineage>
</organism>
<dbReference type="Gene3D" id="3.30.450.150">
    <property type="entry name" value="Haem-degrading domain"/>
    <property type="match status" value="1"/>
</dbReference>
<dbReference type="OrthoDB" id="9778896at2"/>
<dbReference type="EMBL" id="CP042436">
    <property type="protein sequence ID" value="QEC64054.1"/>
    <property type="molecule type" value="Genomic_DNA"/>
</dbReference>
<dbReference type="PANTHER" id="PTHR34309:SF1">
    <property type="entry name" value="PROTEIN GLCG"/>
    <property type="match status" value="1"/>
</dbReference>
<dbReference type="InterPro" id="IPR038084">
    <property type="entry name" value="PduO/GlcC-like_sf"/>
</dbReference>
<feature type="chain" id="PRO_5022991267" evidence="1">
    <location>
        <begin position="21"/>
        <end position="155"/>
    </location>
</feature>
<protein>
    <submittedName>
        <fullName evidence="2">Heme-binding protein</fullName>
    </submittedName>
</protein>
<reference evidence="2 3" key="1">
    <citation type="journal article" date="2017" name="Curr. Microbiol.">
        <title>Mucilaginibacter ginsenosidivorans sp. nov., Isolated from Soil of Ginseng Field.</title>
        <authorList>
            <person name="Kim M.M."/>
            <person name="Siddiqi M.Z."/>
            <person name="Im W.T."/>
        </authorList>
    </citation>
    <scope>NUCLEOTIDE SEQUENCE [LARGE SCALE GENOMIC DNA]</scope>
    <source>
        <strain evidence="2 3">Gsoil 3017</strain>
    </source>
</reference>
<dbReference type="PANTHER" id="PTHR34309">
    <property type="entry name" value="SLR1406 PROTEIN"/>
    <property type="match status" value="1"/>
</dbReference>
<name>A0A5B8UY98_9SPHI</name>
<dbReference type="SUPFAM" id="SSF143744">
    <property type="entry name" value="GlcG-like"/>
    <property type="match status" value="1"/>
</dbReference>
<sequence length="155" mass="15865">MKKYLFIILSIVAMQISAKAQVMATHSLTLDGAKKVIAEAVRFAHDKNAPGAAIAVVDAGGNIICVERLDGTFAAASEVSIRKANTAALFKAPSSKLENSINGGRGALITVGHTFLQGGVPIIYNGEVIGAIGVSGSASAQQDEDIAVAGSKVKM</sequence>
<proteinExistence type="predicted"/>